<comment type="caution">
    <text evidence="3">The sequence shown here is derived from an EMBL/GenBank/DDBJ whole genome shotgun (WGS) entry which is preliminary data.</text>
</comment>
<keyword evidence="4" id="KW-1185">Reference proteome</keyword>
<evidence type="ECO:0000256" key="1">
    <source>
        <dbReference type="SAM" id="MobiDB-lite"/>
    </source>
</evidence>
<evidence type="ECO:0000313" key="3">
    <source>
        <dbReference type="EMBL" id="KAK3369493.1"/>
    </source>
</evidence>
<dbReference type="AlphaFoldDB" id="A0AAE0N455"/>
<dbReference type="InterPro" id="IPR011009">
    <property type="entry name" value="Kinase-like_dom_sf"/>
</dbReference>
<dbReference type="InterPro" id="IPR000719">
    <property type="entry name" value="Prot_kinase_dom"/>
</dbReference>
<dbReference type="PROSITE" id="PS50011">
    <property type="entry name" value="PROTEIN_KINASE_DOM"/>
    <property type="match status" value="1"/>
</dbReference>
<dbReference type="Gene3D" id="1.10.510.10">
    <property type="entry name" value="Transferase(Phosphotransferase) domain 1"/>
    <property type="match status" value="1"/>
</dbReference>
<dbReference type="GO" id="GO:0004672">
    <property type="term" value="F:protein kinase activity"/>
    <property type="evidence" value="ECO:0007669"/>
    <property type="project" value="InterPro"/>
</dbReference>
<reference evidence="3" key="1">
    <citation type="journal article" date="2023" name="Mol. Phylogenet. Evol.">
        <title>Genome-scale phylogeny and comparative genomics of the fungal order Sordariales.</title>
        <authorList>
            <person name="Hensen N."/>
            <person name="Bonometti L."/>
            <person name="Westerberg I."/>
            <person name="Brannstrom I.O."/>
            <person name="Guillou S."/>
            <person name="Cros-Aarteil S."/>
            <person name="Calhoun S."/>
            <person name="Haridas S."/>
            <person name="Kuo A."/>
            <person name="Mondo S."/>
            <person name="Pangilinan J."/>
            <person name="Riley R."/>
            <person name="LaButti K."/>
            <person name="Andreopoulos B."/>
            <person name="Lipzen A."/>
            <person name="Chen C."/>
            <person name="Yan M."/>
            <person name="Daum C."/>
            <person name="Ng V."/>
            <person name="Clum A."/>
            <person name="Steindorff A."/>
            <person name="Ohm R.A."/>
            <person name="Martin F."/>
            <person name="Silar P."/>
            <person name="Natvig D.O."/>
            <person name="Lalanne C."/>
            <person name="Gautier V."/>
            <person name="Ament-Velasquez S.L."/>
            <person name="Kruys A."/>
            <person name="Hutchinson M.I."/>
            <person name="Powell A.J."/>
            <person name="Barry K."/>
            <person name="Miller A.N."/>
            <person name="Grigoriev I.V."/>
            <person name="Debuchy R."/>
            <person name="Gladieux P."/>
            <person name="Hiltunen Thoren M."/>
            <person name="Johannesson H."/>
        </authorList>
    </citation>
    <scope>NUCLEOTIDE SEQUENCE</scope>
    <source>
        <strain evidence="3">CBS 958.72</strain>
    </source>
</reference>
<evidence type="ECO:0000259" key="2">
    <source>
        <dbReference type="PROSITE" id="PS50011"/>
    </source>
</evidence>
<dbReference type="GO" id="GO:0005524">
    <property type="term" value="F:ATP binding"/>
    <property type="evidence" value="ECO:0007669"/>
    <property type="project" value="InterPro"/>
</dbReference>
<dbReference type="EMBL" id="JAULSN010000006">
    <property type="protein sequence ID" value="KAK3369493.1"/>
    <property type="molecule type" value="Genomic_DNA"/>
</dbReference>
<dbReference type="PANTHER" id="PTHR37542">
    <property type="entry name" value="HELO DOMAIN-CONTAINING PROTEIN-RELATED"/>
    <property type="match status" value="1"/>
</dbReference>
<feature type="region of interest" description="Disordered" evidence="1">
    <location>
        <begin position="58"/>
        <end position="88"/>
    </location>
</feature>
<accession>A0AAE0N455</accession>
<sequence>MHTVVCDIGRALEKWHTVGWLHQGVSSHNIVFFRGQDVVDVDYANPFLCGFDYSRAADEASTPRHQRGNSDVYRHPDRQGFPPAKSHKKTHDLYAFGLLLLEISQ</sequence>
<dbReference type="SUPFAM" id="SSF56112">
    <property type="entry name" value="Protein kinase-like (PK-like)"/>
    <property type="match status" value="1"/>
</dbReference>
<evidence type="ECO:0000313" key="4">
    <source>
        <dbReference type="Proteomes" id="UP001287356"/>
    </source>
</evidence>
<gene>
    <name evidence="3" type="ORF">B0T24DRAFT_722387</name>
</gene>
<reference evidence="3" key="2">
    <citation type="submission" date="2023-06" db="EMBL/GenBank/DDBJ databases">
        <authorList>
            <consortium name="Lawrence Berkeley National Laboratory"/>
            <person name="Haridas S."/>
            <person name="Hensen N."/>
            <person name="Bonometti L."/>
            <person name="Westerberg I."/>
            <person name="Brannstrom I.O."/>
            <person name="Guillou S."/>
            <person name="Cros-Aarteil S."/>
            <person name="Calhoun S."/>
            <person name="Kuo A."/>
            <person name="Mondo S."/>
            <person name="Pangilinan J."/>
            <person name="Riley R."/>
            <person name="Labutti K."/>
            <person name="Andreopoulos B."/>
            <person name="Lipzen A."/>
            <person name="Chen C."/>
            <person name="Yanf M."/>
            <person name="Daum C."/>
            <person name="Ng V."/>
            <person name="Clum A."/>
            <person name="Steindorff A."/>
            <person name="Ohm R."/>
            <person name="Martin F."/>
            <person name="Silar P."/>
            <person name="Natvig D."/>
            <person name="Lalanne C."/>
            <person name="Gautier V."/>
            <person name="Ament-Velasquez S.L."/>
            <person name="Kruys A."/>
            <person name="Hutchinson M.I."/>
            <person name="Powell A.J."/>
            <person name="Barry K."/>
            <person name="Miller A.N."/>
            <person name="Grigoriev I.V."/>
            <person name="Debuchy R."/>
            <person name="Gladieux P."/>
            <person name="Thoren M.H."/>
            <person name="Johannesson H."/>
        </authorList>
    </citation>
    <scope>NUCLEOTIDE SEQUENCE</scope>
    <source>
        <strain evidence="3">CBS 958.72</strain>
    </source>
</reference>
<organism evidence="3 4">
    <name type="scientific">Lasiosphaeria ovina</name>
    <dbReference type="NCBI Taxonomy" id="92902"/>
    <lineage>
        <taxon>Eukaryota</taxon>
        <taxon>Fungi</taxon>
        <taxon>Dikarya</taxon>
        <taxon>Ascomycota</taxon>
        <taxon>Pezizomycotina</taxon>
        <taxon>Sordariomycetes</taxon>
        <taxon>Sordariomycetidae</taxon>
        <taxon>Sordariales</taxon>
        <taxon>Lasiosphaeriaceae</taxon>
        <taxon>Lasiosphaeria</taxon>
    </lineage>
</organism>
<dbReference type="Proteomes" id="UP001287356">
    <property type="component" value="Unassembled WGS sequence"/>
</dbReference>
<protein>
    <recommendedName>
        <fullName evidence="2">Protein kinase domain-containing protein</fullName>
    </recommendedName>
</protein>
<feature type="domain" description="Protein kinase" evidence="2">
    <location>
        <begin position="1"/>
        <end position="105"/>
    </location>
</feature>
<proteinExistence type="predicted"/>
<name>A0AAE0N455_9PEZI</name>